<evidence type="ECO:0000256" key="1">
    <source>
        <dbReference type="SAM" id="MobiDB-lite"/>
    </source>
</evidence>
<keyword evidence="3" id="KW-1185">Reference proteome</keyword>
<name>A0A182SIZ7_9DIPT</name>
<reference evidence="2" key="2">
    <citation type="submission" date="2020-05" db="UniProtKB">
        <authorList>
            <consortium name="EnsemblMetazoa"/>
        </authorList>
    </citation>
    <scope>IDENTIFICATION</scope>
    <source>
        <strain evidence="2">maculatus3</strain>
    </source>
</reference>
<reference evidence="3" key="1">
    <citation type="submission" date="2013-09" db="EMBL/GenBank/DDBJ databases">
        <title>The Genome Sequence of Anopheles maculatus species B.</title>
        <authorList>
            <consortium name="The Broad Institute Genomics Platform"/>
            <person name="Neafsey D.E."/>
            <person name="Besansky N."/>
            <person name="Howell P."/>
            <person name="Walton C."/>
            <person name="Young S.K."/>
            <person name="Zeng Q."/>
            <person name="Gargeya S."/>
            <person name="Fitzgerald M."/>
            <person name="Haas B."/>
            <person name="Abouelleil A."/>
            <person name="Allen A.W."/>
            <person name="Alvarado L."/>
            <person name="Arachchi H.M."/>
            <person name="Berlin A.M."/>
            <person name="Chapman S.B."/>
            <person name="Gainer-Dewar J."/>
            <person name="Goldberg J."/>
            <person name="Griggs A."/>
            <person name="Gujja S."/>
            <person name="Hansen M."/>
            <person name="Howarth C."/>
            <person name="Imamovic A."/>
            <person name="Ireland A."/>
            <person name="Larimer J."/>
            <person name="McCowan C."/>
            <person name="Murphy C."/>
            <person name="Pearson M."/>
            <person name="Poon T.W."/>
            <person name="Priest M."/>
            <person name="Roberts A."/>
            <person name="Saif S."/>
            <person name="Shea T."/>
            <person name="Sisk P."/>
            <person name="Sykes S."/>
            <person name="Wortman J."/>
            <person name="Nusbaum C."/>
            <person name="Birren B."/>
        </authorList>
    </citation>
    <scope>NUCLEOTIDE SEQUENCE [LARGE SCALE GENOMIC DNA]</scope>
    <source>
        <strain evidence="3">maculatus3</strain>
    </source>
</reference>
<accession>A0A182SIZ7</accession>
<sequence length="254" mass="28761">MQDQEALGIKQHLGQVLEVMADLQRLEIQEDKLVLEQHRSMEPDLVLMDDHWLRAIKEHNSVLEQEMPLEGQMVLVLPAIKELNLAQEQEDQLDLSVQVLEVMDAHSDPEIKEHSLAQEQQELEDLSVQVWEVMDAHWVPEIKEHNSVLEQEMLLEEQEALLAKGLATKGHSSDPMDDRLALVTKQAKVSLQLVEEQPLVTLEVKALHEILEDETDESTTLNADDSEQTTTFGGYGDVQSAAGLFTNGNRRLVQ</sequence>
<dbReference type="EnsemblMetazoa" id="AMAM007716-RA">
    <property type="protein sequence ID" value="AMAM007716-PA"/>
    <property type="gene ID" value="AMAM007716"/>
</dbReference>
<organism evidence="2 3">
    <name type="scientific">Anopheles maculatus</name>
    <dbReference type="NCBI Taxonomy" id="74869"/>
    <lineage>
        <taxon>Eukaryota</taxon>
        <taxon>Metazoa</taxon>
        <taxon>Ecdysozoa</taxon>
        <taxon>Arthropoda</taxon>
        <taxon>Hexapoda</taxon>
        <taxon>Insecta</taxon>
        <taxon>Pterygota</taxon>
        <taxon>Neoptera</taxon>
        <taxon>Endopterygota</taxon>
        <taxon>Diptera</taxon>
        <taxon>Nematocera</taxon>
        <taxon>Culicoidea</taxon>
        <taxon>Culicidae</taxon>
        <taxon>Anophelinae</taxon>
        <taxon>Anopheles</taxon>
        <taxon>Anopheles maculatus group</taxon>
    </lineage>
</organism>
<dbReference type="VEuPathDB" id="VectorBase:AMAM007716"/>
<dbReference type="Proteomes" id="UP000075901">
    <property type="component" value="Unassembled WGS sequence"/>
</dbReference>
<feature type="compositionally biased region" description="Polar residues" evidence="1">
    <location>
        <begin position="218"/>
        <end position="232"/>
    </location>
</feature>
<dbReference type="AlphaFoldDB" id="A0A182SIZ7"/>
<evidence type="ECO:0000313" key="2">
    <source>
        <dbReference type="EnsemblMetazoa" id="AMAM007716-PA"/>
    </source>
</evidence>
<proteinExistence type="predicted"/>
<feature type="region of interest" description="Disordered" evidence="1">
    <location>
        <begin position="215"/>
        <end position="235"/>
    </location>
</feature>
<evidence type="ECO:0000313" key="3">
    <source>
        <dbReference type="Proteomes" id="UP000075901"/>
    </source>
</evidence>
<protein>
    <submittedName>
        <fullName evidence="2">Uncharacterized protein</fullName>
    </submittedName>
</protein>